<name>A0A0D3JV32_EMIH1</name>
<organism evidence="2 3">
    <name type="scientific">Emiliania huxleyi (strain CCMP1516)</name>
    <dbReference type="NCBI Taxonomy" id="280463"/>
    <lineage>
        <taxon>Eukaryota</taxon>
        <taxon>Haptista</taxon>
        <taxon>Haptophyta</taxon>
        <taxon>Prymnesiophyceae</taxon>
        <taxon>Isochrysidales</taxon>
        <taxon>Noelaerhabdaceae</taxon>
        <taxon>Emiliania</taxon>
    </lineage>
</organism>
<keyword evidence="3" id="KW-1185">Reference proteome</keyword>
<dbReference type="HOGENOM" id="CLU_2908786_0_0_1"/>
<sequence length="62" mass="7132">MTKLRIEGNPIEDKGERVIYEAVRDKEDFLLGTDGMGEQFETSSETKRNMKRIEGQNSLKLV</sequence>
<feature type="compositionally biased region" description="Basic and acidic residues" evidence="1">
    <location>
        <begin position="44"/>
        <end position="54"/>
    </location>
</feature>
<dbReference type="RefSeq" id="XP_005779796.1">
    <property type="nucleotide sequence ID" value="XM_005779739.1"/>
</dbReference>
<dbReference type="KEGG" id="ehx:EMIHUDRAFT_235983"/>
<evidence type="ECO:0000256" key="1">
    <source>
        <dbReference type="SAM" id="MobiDB-lite"/>
    </source>
</evidence>
<feature type="region of interest" description="Disordered" evidence="1">
    <location>
        <begin position="34"/>
        <end position="62"/>
    </location>
</feature>
<accession>A0A0D3JV32</accession>
<dbReference type="GeneID" id="17272912"/>
<reference evidence="2" key="2">
    <citation type="submission" date="2024-10" db="UniProtKB">
        <authorList>
            <consortium name="EnsemblProtists"/>
        </authorList>
    </citation>
    <scope>IDENTIFICATION</scope>
</reference>
<evidence type="ECO:0000313" key="2">
    <source>
        <dbReference type="EnsemblProtists" id="EOD27367"/>
    </source>
</evidence>
<dbReference type="Proteomes" id="UP000013827">
    <property type="component" value="Unassembled WGS sequence"/>
</dbReference>
<reference evidence="3" key="1">
    <citation type="journal article" date="2013" name="Nature">
        <title>Pan genome of the phytoplankton Emiliania underpins its global distribution.</title>
        <authorList>
            <person name="Read B.A."/>
            <person name="Kegel J."/>
            <person name="Klute M.J."/>
            <person name="Kuo A."/>
            <person name="Lefebvre S.C."/>
            <person name="Maumus F."/>
            <person name="Mayer C."/>
            <person name="Miller J."/>
            <person name="Monier A."/>
            <person name="Salamov A."/>
            <person name="Young J."/>
            <person name="Aguilar M."/>
            <person name="Claverie J.M."/>
            <person name="Frickenhaus S."/>
            <person name="Gonzalez K."/>
            <person name="Herman E.K."/>
            <person name="Lin Y.C."/>
            <person name="Napier J."/>
            <person name="Ogata H."/>
            <person name="Sarno A.F."/>
            <person name="Shmutz J."/>
            <person name="Schroeder D."/>
            <person name="de Vargas C."/>
            <person name="Verret F."/>
            <person name="von Dassow P."/>
            <person name="Valentin K."/>
            <person name="Van de Peer Y."/>
            <person name="Wheeler G."/>
            <person name="Dacks J.B."/>
            <person name="Delwiche C.F."/>
            <person name="Dyhrman S.T."/>
            <person name="Glockner G."/>
            <person name="John U."/>
            <person name="Richards T."/>
            <person name="Worden A.Z."/>
            <person name="Zhang X."/>
            <person name="Grigoriev I.V."/>
            <person name="Allen A.E."/>
            <person name="Bidle K."/>
            <person name="Borodovsky M."/>
            <person name="Bowler C."/>
            <person name="Brownlee C."/>
            <person name="Cock J.M."/>
            <person name="Elias M."/>
            <person name="Gladyshev V.N."/>
            <person name="Groth M."/>
            <person name="Guda C."/>
            <person name="Hadaegh A."/>
            <person name="Iglesias-Rodriguez M.D."/>
            <person name="Jenkins J."/>
            <person name="Jones B.M."/>
            <person name="Lawson T."/>
            <person name="Leese F."/>
            <person name="Lindquist E."/>
            <person name="Lobanov A."/>
            <person name="Lomsadze A."/>
            <person name="Malik S.B."/>
            <person name="Marsh M.E."/>
            <person name="Mackinder L."/>
            <person name="Mock T."/>
            <person name="Mueller-Roeber B."/>
            <person name="Pagarete A."/>
            <person name="Parker M."/>
            <person name="Probert I."/>
            <person name="Quesneville H."/>
            <person name="Raines C."/>
            <person name="Rensing S.A."/>
            <person name="Riano-Pachon D.M."/>
            <person name="Richier S."/>
            <person name="Rokitta S."/>
            <person name="Shiraiwa Y."/>
            <person name="Soanes D.M."/>
            <person name="van der Giezen M."/>
            <person name="Wahlund T.M."/>
            <person name="Williams B."/>
            <person name="Wilson W."/>
            <person name="Wolfe G."/>
            <person name="Wurch L.L."/>
        </authorList>
    </citation>
    <scope>NUCLEOTIDE SEQUENCE</scope>
</reference>
<dbReference type="PaxDb" id="2903-EOD27367"/>
<dbReference type="EnsemblProtists" id="EOD27367">
    <property type="protein sequence ID" value="EOD27367"/>
    <property type="gene ID" value="EMIHUDRAFT_235983"/>
</dbReference>
<dbReference type="AlphaFoldDB" id="A0A0D3JV32"/>
<evidence type="ECO:0000313" key="3">
    <source>
        <dbReference type="Proteomes" id="UP000013827"/>
    </source>
</evidence>
<protein>
    <submittedName>
        <fullName evidence="2">Uncharacterized protein</fullName>
    </submittedName>
</protein>
<proteinExistence type="predicted"/>